<organism evidence="1 2">
    <name type="scientific">Streptomyces fructofermentans</name>
    <dbReference type="NCBI Taxonomy" id="152141"/>
    <lineage>
        <taxon>Bacteria</taxon>
        <taxon>Bacillati</taxon>
        <taxon>Actinomycetota</taxon>
        <taxon>Actinomycetes</taxon>
        <taxon>Kitasatosporales</taxon>
        <taxon>Streptomycetaceae</taxon>
        <taxon>Streptomyces</taxon>
    </lineage>
</organism>
<keyword evidence="2" id="KW-1185">Reference proteome</keyword>
<dbReference type="PANTHER" id="PTHR36849">
    <property type="entry name" value="CYTOPLASMIC PROTEIN-RELATED"/>
    <property type="match status" value="1"/>
</dbReference>
<protein>
    <recommendedName>
        <fullName evidence="3">DUF488 family protein</fullName>
    </recommendedName>
</protein>
<dbReference type="AlphaFoldDB" id="A0A918U541"/>
<dbReference type="PANTHER" id="PTHR36849:SF1">
    <property type="entry name" value="CYTOPLASMIC PROTEIN"/>
    <property type="match status" value="1"/>
</dbReference>
<dbReference type="Proteomes" id="UP000645555">
    <property type="component" value="Unassembled WGS sequence"/>
</dbReference>
<reference evidence="1" key="2">
    <citation type="submission" date="2020-09" db="EMBL/GenBank/DDBJ databases">
        <authorList>
            <person name="Sun Q."/>
            <person name="Ohkuma M."/>
        </authorList>
    </citation>
    <scope>NUCLEOTIDE SEQUENCE</scope>
    <source>
        <strain evidence="1">JCM 4956</strain>
    </source>
</reference>
<comment type="caution">
    <text evidence="1">The sequence shown here is derived from an EMBL/GenBank/DDBJ whole genome shotgun (WGS) entry which is preliminary data.</text>
</comment>
<dbReference type="RefSeq" id="WP_190039678.1">
    <property type="nucleotide sequence ID" value="NZ_BMWD01000038.1"/>
</dbReference>
<proteinExistence type="predicted"/>
<reference evidence="1" key="1">
    <citation type="journal article" date="2014" name="Int. J. Syst. Evol. Microbiol.">
        <title>Complete genome sequence of Corynebacterium casei LMG S-19264T (=DSM 44701T), isolated from a smear-ripened cheese.</title>
        <authorList>
            <consortium name="US DOE Joint Genome Institute (JGI-PGF)"/>
            <person name="Walter F."/>
            <person name="Albersmeier A."/>
            <person name="Kalinowski J."/>
            <person name="Ruckert C."/>
        </authorList>
    </citation>
    <scope>NUCLEOTIDE SEQUENCE</scope>
    <source>
        <strain evidence="1">JCM 4956</strain>
    </source>
</reference>
<evidence type="ECO:0008006" key="3">
    <source>
        <dbReference type="Google" id="ProtNLM"/>
    </source>
</evidence>
<dbReference type="Pfam" id="PF22752">
    <property type="entry name" value="DUF488-N3i"/>
    <property type="match status" value="1"/>
</dbReference>
<sequence>MTSAADFRVRRVYEPPEADDGRRVLVDRLWPRGLSKERAELDEWLKDVAPSGGLRKAYHAGELDFEAFEAHYRAELAEPDHAAAVGHLLDLARASAVTLLTATKEPDRSHVTVLVEHLKQRPGPGR</sequence>
<name>A0A918U541_9ACTN</name>
<dbReference type="EMBL" id="BMWD01000038">
    <property type="protein sequence ID" value="GGX93183.1"/>
    <property type="molecule type" value="Genomic_DNA"/>
</dbReference>
<evidence type="ECO:0000313" key="1">
    <source>
        <dbReference type="EMBL" id="GGX93183.1"/>
    </source>
</evidence>
<evidence type="ECO:0000313" key="2">
    <source>
        <dbReference type="Proteomes" id="UP000645555"/>
    </source>
</evidence>
<gene>
    <name evidence="1" type="ORF">GCM10010515_70140</name>
</gene>
<dbReference type="InterPro" id="IPR052552">
    <property type="entry name" value="YeaO-like"/>
</dbReference>
<accession>A0A918U541</accession>